<dbReference type="InterPro" id="IPR010106">
    <property type="entry name" value="RpnA"/>
</dbReference>
<dbReference type="AlphaFoldDB" id="A0A5C6DJJ0"/>
<dbReference type="PANTHER" id="PTHR41317">
    <property type="entry name" value="PD-(D_E)XK NUCLEASE FAMILY TRANSPOSASE"/>
    <property type="match status" value="1"/>
</dbReference>
<dbReference type="EMBL" id="SJPY01000007">
    <property type="protein sequence ID" value="TWU37543.1"/>
    <property type="molecule type" value="Genomic_DNA"/>
</dbReference>
<keyword evidence="2" id="KW-1185">Reference proteome</keyword>
<keyword evidence="1" id="KW-0969">Cilium</keyword>
<dbReference type="PANTHER" id="PTHR41317:SF1">
    <property type="entry name" value="PD-(D_E)XK NUCLEASE FAMILY TRANSPOSASE"/>
    <property type="match status" value="1"/>
</dbReference>
<evidence type="ECO:0000313" key="1">
    <source>
        <dbReference type="EMBL" id="TWU37543.1"/>
    </source>
</evidence>
<comment type="caution">
    <text evidence="1">The sequence shown here is derived from an EMBL/GenBank/DDBJ whole genome shotgun (WGS) entry which is preliminary data.</text>
</comment>
<proteinExistence type="predicted"/>
<keyword evidence="1" id="KW-0282">Flagellum</keyword>
<evidence type="ECO:0000313" key="2">
    <source>
        <dbReference type="Proteomes" id="UP000315471"/>
    </source>
</evidence>
<gene>
    <name evidence="1" type="ORF">Q31b_43310</name>
</gene>
<protein>
    <submittedName>
        <fullName evidence="1">Flagellar assembly protein H</fullName>
    </submittedName>
</protein>
<dbReference type="Pfam" id="PF12784">
    <property type="entry name" value="PDDEXK_2"/>
    <property type="match status" value="1"/>
</dbReference>
<dbReference type="Proteomes" id="UP000315471">
    <property type="component" value="Unassembled WGS sequence"/>
</dbReference>
<sequence>MPLRIKPTVDFAFKKIFGSPENDIALIGLLNAILDFERPIEAVEILNPFSYQEFSDSKLVVLDVRCRDSAGKWLNVEMQVSVYAGLIERLVHYACRMYVDQLTVGGNYALSNRSISICLLNRVLFRDIVQAHHRFQMLDKESGRELDNAIEVHTVEMTKYNLDEKTISKASKLEQWAFLLSKAQDYEAEELKQLLAGIEFNTAITTIETISAKTRDKSMYDQREKAQRDYEWAISGAREEGREEGLEQGIEQGIEQGMEQGMEQGKLAGTIQTLELLLGDAVSTDEELTKCETIALTTRIAQLQQRLRDRQS</sequence>
<organism evidence="1 2">
    <name type="scientific">Novipirellula aureliae</name>
    <dbReference type="NCBI Taxonomy" id="2527966"/>
    <lineage>
        <taxon>Bacteria</taxon>
        <taxon>Pseudomonadati</taxon>
        <taxon>Planctomycetota</taxon>
        <taxon>Planctomycetia</taxon>
        <taxon>Pirellulales</taxon>
        <taxon>Pirellulaceae</taxon>
        <taxon>Novipirellula</taxon>
    </lineage>
</organism>
<keyword evidence="1" id="KW-0966">Cell projection</keyword>
<accession>A0A5C6DJJ0</accession>
<dbReference type="RefSeq" id="WP_146601526.1">
    <property type="nucleotide sequence ID" value="NZ_SJPY01000007.1"/>
</dbReference>
<dbReference type="NCBIfam" id="TIGR01784">
    <property type="entry name" value="T_den_put_tspse"/>
    <property type="match status" value="1"/>
</dbReference>
<reference evidence="1 2" key="1">
    <citation type="submission" date="2019-02" db="EMBL/GenBank/DDBJ databases">
        <title>Deep-cultivation of Planctomycetes and their phenomic and genomic characterization uncovers novel biology.</title>
        <authorList>
            <person name="Wiegand S."/>
            <person name="Jogler M."/>
            <person name="Boedeker C."/>
            <person name="Pinto D."/>
            <person name="Vollmers J."/>
            <person name="Rivas-Marin E."/>
            <person name="Kohn T."/>
            <person name="Peeters S.H."/>
            <person name="Heuer A."/>
            <person name="Rast P."/>
            <person name="Oberbeckmann S."/>
            <person name="Bunk B."/>
            <person name="Jeske O."/>
            <person name="Meyerdierks A."/>
            <person name="Storesund J.E."/>
            <person name="Kallscheuer N."/>
            <person name="Luecker S."/>
            <person name="Lage O.M."/>
            <person name="Pohl T."/>
            <person name="Merkel B.J."/>
            <person name="Hornburger P."/>
            <person name="Mueller R.-W."/>
            <person name="Bruemmer F."/>
            <person name="Labrenz M."/>
            <person name="Spormann A.M."/>
            <person name="Op Den Camp H."/>
            <person name="Overmann J."/>
            <person name="Amann R."/>
            <person name="Jetten M.S.M."/>
            <person name="Mascher T."/>
            <person name="Medema M.H."/>
            <person name="Devos D.P."/>
            <person name="Kaster A.-K."/>
            <person name="Ovreas L."/>
            <person name="Rohde M."/>
            <person name="Galperin M.Y."/>
            <person name="Jogler C."/>
        </authorList>
    </citation>
    <scope>NUCLEOTIDE SEQUENCE [LARGE SCALE GENOMIC DNA]</scope>
    <source>
        <strain evidence="1 2">Q31b</strain>
    </source>
</reference>
<name>A0A5C6DJJ0_9BACT</name>
<dbReference type="OrthoDB" id="244678at2"/>